<keyword evidence="13" id="KW-0472">Membrane</keyword>
<dbReference type="AlphaFoldDB" id="A0A8F8QTI7"/>
<comment type="similarity">
    <text evidence="5 12">Belongs to the cytochrome P450 family.</text>
</comment>
<reference evidence="14" key="1">
    <citation type="submission" date="2021-03" db="EMBL/GenBank/DDBJ databases">
        <authorList>
            <person name="Li R."/>
            <person name="Gong F."/>
            <person name="Pan H."/>
            <person name="Liang H."/>
            <person name="Miao H."/>
            <person name="Zhao Y."/>
            <person name="Duan L."/>
            <person name="Yang H."/>
            <person name="Wang L."/>
            <person name="Chen S."/>
            <person name="Zhu H."/>
        </authorList>
    </citation>
    <scope>NUCLEOTIDE SEQUENCE</scope>
    <source>
        <strain evidence="14">AglaCYP334E5</strain>
    </source>
</reference>
<dbReference type="InterPro" id="IPR017972">
    <property type="entry name" value="Cyt_P450_CS"/>
</dbReference>
<accession>A0A8F8QTI7</accession>
<evidence type="ECO:0000256" key="2">
    <source>
        <dbReference type="ARBA" id="ARBA00003690"/>
    </source>
</evidence>
<dbReference type="PROSITE" id="PS00086">
    <property type="entry name" value="CYTOCHROME_P450"/>
    <property type="match status" value="1"/>
</dbReference>
<dbReference type="PRINTS" id="PR00385">
    <property type="entry name" value="P450"/>
</dbReference>
<dbReference type="Pfam" id="PF00067">
    <property type="entry name" value="p450"/>
    <property type="match status" value="1"/>
</dbReference>
<name>A0A8F8QTI7_ANOGL</name>
<evidence type="ECO:0000256" key="10">
    <source>
        <dbReference type="ARBA" id="ARBA00023033"/>
    </source>
</evidence>
<keyword evidence="10 12" id="KW-0503">Monooxygenase</keyword>
<dbReference type="Gene3D" id="1.10.630.10">
    <property type="entry name" value="Cytochrome P450"/>
    <property type="match status" value="1"/>
</dbReference>
<dbReference type="InterPro" id="IPR002403">
    <property type="entry name" value="Cyt_P450_E_grp-IV"/>
</dbReference>
<dbReference type="InterPro" id="IPR050479">
    <property type="entry name" value="CYP11_CYP27_families"/>
</dbReference>
<dbReference type="SUPFAM" id="SSF48264">
    <property type="entry name" value="Cytochrome P450"/>
    <property type="match status" value="1"/>
</dbReference>
<dbReference type="PANTHER" id="PTHR24279:SF120">
    <property type="entry name" value="CYTOCHROME P450"/>
    <property type="match status" value="1"/>
</dbReference>
<dbReference type="GO" id="GO:0005789">
    <property type="term" value="C:endoplasmic reticulum membrane"/>
    <property type="evidence" value="ECO:0007669"/>
    <property type="project" value="UniProtKB-SubCell"/>
</dbReference>
<dbReference type="GO" id="GO:0005506">
    <property type="term" value="F:iron ion binding"/>
    <property type="evidence" value="ECO:0007669"/>
    <property type="project" value="InterPro"/>
</dbReference>
<dbReference type="PANTHER" id="PTHR24279">
    <property type="entry name" value="CYTOCHROME P450"/>
    <property type="match status" value="1"/>
</dbReference>
<comment type="subcellular location">
    <subcellularLocation>
        <location evidence="4">Endoplasmic reticulum membrane</location>
        <topology evidence="4">Peripheral membrane protein</topology>
    </subcellularLocation>
    <subcellularLocation>
        <location evidence="3">Microsome membrane</location>
        <topology evidence="3">Peripheral membrane protein</topology>
    </subcellularLocation>
</comment>
<feature type="binding site" description="axial binding residue" evidence="11">
    <location>
        <position position="148"/>
    </location>
    <ligand>
        <name>heme</name>
        <dbReference type="ChEBI" id="CHEBI:30413"/>
    </ligand>
    <ligandPart>
        <name>Fe</name>
        <dbReference type="ChEBI" id="CHEBI:18248"/>
    </ligandPart>
</feature>
<evidence type="ECO:0000256" key="12">
    <source>
        <dbReference type="RuleBase" id="RU000461"/>
    </source>
</evidence>
<keyword evidence="8 12" id="KW-0560">Oxidoreductase</keyword>
<evidence type="ECO:0000256" key="6">
    <source>
        <dbReference type="ARBA" id="ARBA00022617"/>
    </source>
</evidence>
<proteinExistence type="evidence at transcript level"/>
<keyword evidence="7 11" id="KW-0479">Metal-binding</keyword>
<evidence type="ECO:0000256" key="9">
    <source>
        <dbReference type="ARBA" id="ARBA00023004"/>
    </source>
</evidence>
<dbReference type="EMBL" id="MW809333">
    <property type="protein sequence ID" value="QYA71961.1"/>
    <property type="molecule type" value="mRNA"/>
</dbReference>
<evidence type="ECO:0000313" key="14">
    <source>
        <dbReference type="EMBL" id="QYA71961.1"/>
    </source>
</evidence>
<evidence type="ECO:0000256" key="4">
    <source>
        <dbReference type="ARBA" id="ARBA00004406"/>
    </source>
</evidence>
<keyword evidence="13" id="KW-1133">Transmembrane helix</keyword>
<evidence type="ECO:0000256" key="3">
    <source>
        <dbReference type="ARBA" id="ARBA00004174"/>
    </source>
</evidence>
<dbReference type="GO" id="GO:0004497">
    <property type="term" value="F:monooxygenase activity"/>
    <property type="evidence" value="ECO:0007669"/>
    <property type="project" value="UniProtKB-KW"/>
</dbReference>
<protein>
    <submittedName>
        <fullName evidence="14">Cytochrome P450</fullName>
    </submittedName>
</protein>
<dbReference type="InterPro" id="IPR036396">
    <property type="entry name" value="Cyt_P450_sf"/>
</dbReference>
<evidence type="ECO:0000256" key="7">
    <source>
        <dbReference type="ARBA" id="ARBA00022723"/>
    </source>
</evidence>
<dbReference type="GO" id="GO:0020037">
    <property type="term" value="F:heme binding"/>
    <property type="evidence" value="ECO:0007669"/>
    <property type="project" value="InterPro"/>
</dbReference>
<evidence type="ECO:0000256" key="5">
    <source>
        <dbReference type="ARBA" id="ARBA00010617"/>
    </source>
</evidence>
<dbReference type="PRINTS" id="PR00465">
    <property type="entry name" value="EP450IV"/>
</dbReference>
<comment type="function">
    <text evidence="2">May be involved in the metabolism of insect hormones and in the breakdown of synthetic insecticides.</text>
</comment>
<keyword evidence="6 11" id="KW-0349">Heme</keyword>
<organism evidence="14">
    <name type="scientific">Anoplophora glabripennis</name>
    <name type="common">Asian longhorn beetle</name>
    <name type="synonym">Anoplophora nobilis</name>
    <dbReference type="NCBI Taxonomy" id="217634"/>
    <lineage>
        <taxon>Eukaryota</taxon>
        <taxon>Metazoa</taxon>
        <taxon>Ecdysozoa</taxon>
        <taxon>Arthropoda</taxon>
        <taxon>Hexapoda</taxon>
        <taxon>Insecta</taxon>
        <taxon>Pterygota</taxon>
        <taxon>Neoptera</taxon>
        <taxon>Endopterygota</taxon>
        <taxon>Coleoptera</taxon>
        <taxon>Polyphaga</taxon>
        <taxon>Cucujiformia</taxon>
        <taxon>Chrysomeloidea</taxon>
        <taxon>Cerambycidae</taxon>
        <taxon>Lamiinae</taxon>
        <taxon>Lamiini</taxon>
        <taxon>Anoplophora</taxon>
    </lineage>
</organism>
<evidence type="ECO:0000256" key="1">
    <source>
        <dbReference type="ARBA" id="ARBA00001971"/>
    </source>
</evidence>
<evidence type="ECO:0000256" key="11">
    <source>
        <dbReference type="PIRSR" id="PIRSR602403-1"/>
    </source>
</evidence>
<feature type="transmembrane region" description="Helical" evidence="13">
    <location>
        <begin position="6"/>
        <end position="27"/>
    </location>
</feature>
<comment type="cofactor">
    <cofactor evidence="1 11">
        <name>heme</name>
        <dbReference type="ChEBI" id="CHEBI:30413"/>
    </cofactor>
</comment>
<evidence type="ECO:0000256" key="13">
    <source>
        <dbReference type="SAM" id="Phobius"/>
    </source>
</evidence>
<keyword evidence="9 11" id="KW-0408">Iron</keyword>
<dbReference type="GO" id="GO:0016705">
    <property type="term" value="F:oxidoreductase activity, acting on paired donors, with incorporation or reduction of molecular oxygen"/>
    <property type="evidence" value="ECO:0007669"/>
    <property type="project" value="InterPro"/>
</dbReference>
<evidence type="ECO:0000256" key="8">
    <source>
        <dbReference type="ARBA" id="ARBA00023002"/>
    </source>
</evidence>
<sequence>MTVLLDMFLIGINATAHTVAFIFYHLARNPRCQIKLYEEIRQFEGNLNKEDVNKMKYLNACIKETLRLDPPIPILSRHLNNDIVINHYLIPKGTHILFATHLNSMREEYFEDALKFKPERWLANELGGFGNDFQVFASMPFGHGPKACLAKELVELEIALLLAKVFQKFKIEYNYGDMQSSNELLASPSKPLKFRFIHRI</sequence>
<dbReference type="InterPro" id="IPR001128">
    <property type="entry name" value="Cyt_P450"/>
</dbReference>
<keyword evidence="13" id="KW-0812">Transmembrane</keyword>